<evidence type="ECO:0000313" key="2">
    <source>
        <dbReference type="Proteomes" id="UP000240505"/>
    </source>
</evidence>
<reference evidence="1 2" key="1">
    <citation type="submission" date="2018-03" db="EMBL/GenBank/DDBJ databases">
        <title>Massilia armeniaca sp. nov., isolated from desert soil.</title>
        <authorList>
            <person name="Huang H."/>
            <person name="Ren M."/>
        </authorList>
    </citation>
    <scope>NUCLEOTIDE SEQUENCE [LARGE SCALE GENOMIC DNA]</scope>
    <source>
        <strain evidence="1 2">ZMN-3</strain>
    </source>
</reference>
<dbReference type="EMBL" id="CP028324">
    <property type="protein sequence ID" value="AVR96518.1"/>
    <property type="molecule type" value="Genomic_DNA"/>
</dbReference>
<dbReference type="KEGG" id="masz:C9I28_13055"/>
<dbReference type="OrthoDB" id="9807535at2"/>
<organism evidence="1 2">
    <name type="scientific">Pseudoduganella armeniaca</name>
    <dbReference type="NCBI Taxonomy" id="2072590"/>
    <lineage>
        <taxon>Bacteria</taxon>
        <taxon>Pseudomonadati</taxon>
        <taxon>Pseudomonadota</taxon>
        <taxon>Betaproteobacteria</taxon>
        <taxon>Burkholderiales</taxon>
        <taxon>Oxalobacteraceae</taxon>
        <taxon>Telluria group</taxon>
        <taxon>Pseudoduganella</taxon>
    </lineage>
</organism>
<evidence type="ECO:0000313" key="1">
    <source>
        <dbReference type="EMBL" id="AVR96518.1"/>
    </source>
</evidence>
<protein>
    <submittedName>
        <fullName evidence="1">Transcription initiation protein</fullName>
    </submittedName>
</protein>
<gene>
    <name evidence="1" type="ORF">C9I28_13055</name>
</gene>
<dbReference type="SUPFAM" id="SSF54909">
    <property type="entry name" value="Dimeric alpha+beta barrel"/>
    <property type="match status" value="1"/>
</dbReference>
<dbReference type="RefSeq" id="WP_107141866.1">
    <property type="nucleotide sequence ID" value="NZ_CP028324.1"/>
</dbReference>
<accession>A0A2R4CAI9</accession>
<dbReference type="Proteomes" id="UP000240505">
    <property type="component" value="Chromosome"/>
</dbReference>
<dbReference type="Gene3D" id="3.30.70.1060">
    <property type="entry name" value="Dimeric alpha+beta barrel"/>
    <property type="match status" value="1"/>
</dbReference>
<sequence>MTKFLISFPASAMDVPADDMPAVAAASRAVIREAKTAGVYVFGGGINAGIAPVMVAPDGGCTAGTHPQTREFDGGFCVLELPSRDVALQWAARLATACRCAQELREFHYDPES</sequence>
<dbReference type="InterPro" id="IPR011008">
    <property type="entry name" value="Dimeric_a/b-barrel"/>
</dbReference>
<keyword evidence="2" id="KW-1185">Reference proteome</keyword>
<dbReference type="AlphaFoldDB" id="A0A2R4CAI9"/>
<proteinExistence type="predicted"/>
<name>A0A2R4CAI9_9BURK</name>